<dbReference type="PANTHER" id="PTHR30008:SF0">
    <property type="entry name" value="EXODEOXYRIBONUCLEASE 7 LARGE SUBUNIT"/>
    <property type="match status" value="1"/>
</dbReference>
<comment type="function">
    <text evidence="5">Bidirectionally degrades single-stranded DNA into large acid-insoluble oligonucleotides, which are then degraded further into small acid-soluble oligonucleotides.</text>
</comment>
<evidence type="ECO:0000256" key="4">
    <source>
        <dbReference type="ARBA" id="ARBA00022839"/>
    </source>
</evidence>
<evidence type="ECO:0000256" key="6">
    <source>
        <dbReference type="RuleBase" id="RU004355"/>
    </source>
</evidence>
<dbReference type="STRING" id="1144548.SAMN05443287_105261"/>
<reference evidence="10" key="1">
    <citation type="submission" date="2016-10" db="EMBL/GenBank/DDBJ databases">
        <authorList>
            <person name="Varghese N."/>
            <person name="Submissions S."/>
        </authorList>
    </citation>
    <scope>NUCLEOTIDE SEQUENCE [LARGE SCALE GENOMIC DNA]</scope>
    <source>
        <strain evidence="10">CGMCC 4.7038</strain>
    </source>
</reference>
<dbReference type="OrthoDB" id="9802795at2"/>
<comment type="subunit">
    <text evidence="5">Heterooligomer composed of large and small subunits.</text>
</comment>
<evidence type="ECO:0000256" key="1">
    <source>
        <dbReference type="ARBA" id="ARBA00022490"/>
    </source>
</evidence>
<keyword evidence="4 5" id="KW-0269">Exonuclease</keyword>
<dbReference type="CDD" id="cd04489">
    <property type="entry name" value="ExoVII_LU_OBF"/>
    <property type="match status" value="1"/>
</dbReference>
<protein>
    <recommendedName>
        <fullName evidence="5">Exodeoxyribonuclease 7 large subunit</fullName>
        <ecNumber evidence="5">3.1.11.6</ecNumber>
    </recommendedName>
    <alternativeName>
        <fullName evidence="5">Exodeoxyribonuclease VII large subunit</fullName>
        <shortName evidence="5">Exonuclease VII large subunit</shortName>
    </alternativeName>
</protein>
<dbReference type="InterPro" id="IPR025824">
    <property type="entry name" value="OB-fold_nuc-bd_dom"/>
</dbReference>
<dbReference type="Pfam" id="PF02601">
    <property type="entry name" value="Exonuc_VII_L"/>
    <property type="match status" value="1"/>
</dbReference>
<dbReference type="EC" id="3.1.11.6" evidence="5"/>
<dbReference type="PANTHER" id="PTHR30008">
    <property type="entry name" value="EXODEOXYRIBONUCLEASE 7 LARGE SUBUNIT"/>
    <property type="match status" value="1"/>
</dbReference>
<keyword evidence="10" id="KW-1185">Reference proteome</keyword>
<dbReference type="InterPro" id="IPR003753">
    <property type="entry name" value="Exonuc_VII_L"/>
</dbReference>
<dbReference type="NCBIfam" id="TIGR00237">
    <property type="entry name" value="xseA"/>
    <property type="match status" value="1"/>
</dbReference>
<accession>A0A1H6ZRW1</accession>
<evidence type="ECO:0000256" key="2">
    <source>
        <dbReference type="ARBA" id="ARBA00022722"/>
    </source>
</evidence>
<dbReference type="GO" id="GO:0005737">
    <property type="term" value="C:cytoplasm"/>
    <property type="evidence" value="ECO:0007669"/>
    <property type="project" value="UniProtKB-SubCell"/>
</dbReference>
<evidence type="ECO:0000259" key="7">
    <source>
        <dbReference type="Pfam" id="PF02601"/>
    </source>
</evidence>
<dbReference type="Pfam" id="PF13742">
    <property type="entry name" value="tRNA_anti_2"/>
    <property type="match status" value="1"/>
</dbReference>
<dbReference type="GO" id="GO:0003676">
    <property type="term" value="F:nucleic acid binding"/>
    <property type="evidence" value="ECO:0007669"/>
    <property type="project" value="InterPro"/>
</dbReference>
<evidence type="ECO:0000256" key="3">
    <source>
        <dbReference type="ARBA" id="ARBA00022801"/>
    </source>
</evidence>
<dbReference type="GO" id="GO:0006308">
    <property type="term" value="P:DNA catabolic process"/>
    <property type="evidence" value="ECO:0007669"/>
    <property type="project" value="UniProtKB-UniRule"/>
</dbReference>
<sequence>MDSGTGGKSSSEEPWPVRVVSQKIGAWVARLGWVWVDGQVAQISRRPGASTVFLTLRDPSADLSLTVTTNRDVLDSGAPELREGARVVLHAKPEFYAARGTLSLRADEIRQVGLGELLARLEKLKKLLAAEGLFDRSRKRRPPFLPQRIGLITGRASAAERDVLTNARRRWPAVEFRTVNVAVQGPGAVPQIVDALKVLDADPSIDVIILARGGGGIEDLLPFSDEALCRAVFACRTPVVSAIGHETDTPLVDYVADVRASTPTDAAKRVVPDLAEEIRLISQARHRLHRAVRNLVDRESHRIDALRSRPVLARPQVMVEQRATDLAALRQRAGRCLDHRLDAADDDLRHTLARLRALSPAATLDRGYAIVQRADGHVVRAATEVAPGDALRVRLADGELSATVEDHPPPPVGREVVAQVDLPAG</sequence>
<evidence type="ECO:0000259" key="8">
    <source>
        <dbReference type="Pfam" id="PF13742"/>
    </source>
</evidence>
<dbReference type="GO" id="GO:0008855">
    <property type="term" value="F:exodeoxyribonuclease VII activity"/>
    <property type="evidence" value="ECO:0007669"/>
    <property type="project" value="UniProtKB-UniRule"/>
</dbReference>
<dbReference type="Proteomes" id="UP000198707">
    <property type="component" value="Unassembled WGS sequence"/>
</dbReference>
<dbReference type="GO" id="GO:0009318">
    <property type="term" value="C:exodeoxyribonuclease VII complex"/>
    <property type="evidence" value="ECO:0007669"/>
    <property type="project" value="UniProtKB-UniRule"/>
</dbReference>
<evidence type="ECO:0000256" key="5">
    <source>
        <dbReference type="HAMAP-Rule" id="MF_00378"/>
    </source>
</evidence>
<name>A0A1H6ZRW1_9ACTN</name>
<evidence type="ECO:0000313" key="10">
    <source>
        <dbReference type="Proteomes" id="UP000198707"/>
    </source>
</evidence>
<organism evidence="9 10">
    <name type="scientific">Micromonospora phaseoli</name>
    <dbReference type="NCBI Taxonomy" id="1144548"/>
    <lineage>
        <taxon>Bacteria</taxon>
        <taxon>Bacillati</taxon>
        <taxon>Actinomycetota</taxon>
        <taxon>Actinomycetes</taxon>
        <taxon>Micromonosporales</taxon>
        <taxon>Micromonosporaceae</taxon>
        <taxon>Micromonospora</taxon>
    </lineage>
</organism>
<keyword evidence="2 5" id="KW-0540">Nuclease</keyword>
<feature type="domain" description="OB-fold nucleic acid binding" evidence="8">
    <location>
        <begin position="16"/>
        <end position="110"/>
    </location>
</feature>
<feature type="domain" description="Exonuclease VII large subunit C-terminal" evidence="7">
    <location>
        <begin position="133"/>
        <end position="349"/>
    </location>
</feature>
<dbReference type="InterPro" id="IPR020579">
    <property type="entry name" value="Exonuc_VII_lsu_C"/>
</dbReference>
<dbReference type="HAMAP" id="MF_00378">
    <property type="entry name" value="Exonuc_7_L"/>
    <property type="match status" value="1"/>
</dbReference>
<proteinExistence type="inferred from homology"/>
<dbReference type="AlphaFoldDB" id="A0A1H6ZRW1"/>
<comment type="catalytic activity">
    <reaction evidence="5 6">
        <text>Exonucleolytic cleavage in either 5'- to 3'- or 3'- to 5'-direction to yield nucleoside 5'-phosphates.</text>
        <dbReference type="EC" id="3.1.11.6"/>
    </reaction>
</comment>
<comment type="subcellular location">
    <subcellularLocation>
        <location evidence="5 6">Cytoplasm</location>
    </subcellularLocation>
</comment>
<dbReference type="EMBL" id="FNYV01000005">
    <property type="protein sequence ID" value="SEJ56263.1"/>
    <property type="molecule type" value="Genomic_DNA"/>
</dbReference>
<dbReference type="RefSeq" id="WP_092380674.1">
    <property type="nucleotide sequence ID" value="NZ_BOPI01000007.1"/>
</dbReference>
<keyword evidence="3 5" id="KW-0378">Hydrolase</keyword>
<evidence type="ECO:0000313" key="9">
    <source>
        <dbReference type="EMBL" id="SEJ56263.1"/>
    </source>
</evidence>
<comment type="similarity">
    <text evidence="5 6">Belongs to the XseA family.</text>
</comment>
<gene>
    <name evidence="5" type="primary">xseA</name>
    <name evidence="9" type="ORF">SAMN05443287_105261</name>
</gene>
<keyword evidence="1 5" id="KW-0963">Cytoplasm</keyword>